<dbReference type="PRINTS" id="PR01270">
    <property type="entry name" value="HDASUPER"/>
</dbReference>
<organism evidence="3 4">
    <name type="scientific">Rubinisphaera brasiliensis (strain ATCC 49424 / DSM 5305 / JCM 21570 / IAM 15109 / NBRC 103401 / IFAM 1448)</name>
    <name type="common">Planctomyces brasiliensis</name>
    <dbReference type="NCBI Taxonomy" id="756272"/>
    <lineage>
        <taxon>Bacteria</taxon>
        <taxon>Pseudomonadati</taxon>
        <taxon>Planctomycetota</taxon>
        <taxon>Planctomycetia</taxon>
        <taxon>Planctomycetales</taxon>
        <taxon>Planctomycetaceae</taxon>
        <taxon>Rubinisphaera</taxon>
    </lineage>
</organism>
<dbReference type="AlphaFoldDB" id="F0SHU0"/>
<dbReference type="InterPro" id="IPR023696">
    <property type="entry name" value="Ureohydrolase_dom_sf"/>
</dbReference>
<dbReference type="GO" id="GO:0040029">
    <property type="term" value="P:epigenetic regulation of gene expression"/>
    <property type="evidence" value="ECO:0007669"/>
    <property type="project" value="TreeGrafter"/>
</dbReference>
<evidence type="ECO:0000259" key="2">
    <source>
        <dbReference type="Pfam" id="PF00850"/>
    </source>
</evidence>
<evidence type="ECO:0000313" key="3">
    <source>
        <dbReference type="EMBL" id="ADY59570.1"/>
    </source>
</evidence>
<name>F0SHU0_RUBBR</name>
<feature type="domain" description="Histone deacetylase" evidence="2">
    <location>
        <begin position="25"/>
        <end position="318"/>
    </location>
</feature>
<dbReference type="Proteomes" id="UP000006860">
    <property type="component" value="Chromosome"/>
</dbReference>
<dbReference type="eggNOG" id="COG0123">
    <property type="taxonomic scope" value="Bacteria"/>
</dbReference>
<dbReference type="PANTHER" id="PTHR10625:SF10">
    <property type="entry name" value="HISTONE DEACETYLASE HDAC1"/>
    <property type="match status" value="1"/>
</dbReference>
<accession>F0SHU0</accession>
<keyword evidence="4" id="KW-1185">Reference proteome</keyword>
<reference evidence="4" key="1">
    <citation type="submission" date="2011-02" db="EMBL/GenBank/DDBJ databases">
        <title>The complete genome of Planctomyces brasiliensis DSM 5305.</title>
        <authorList>
            <person name="Lucas S."/>
            <person name="Copeland A."/>
            <person name="Lapidus A."/>
            <person name="Bruce D."/>
            <person name="Goodwin L."/>
            <person name="Pitluck S."/>
            <person name="Kyrpides N."/>
            <person name="Mavromatis K."/>
            <person name="Pagani I."/>
            <person name="Ivanova N."/>
            <person name="Ovchinnikova G."/>
            <person name="Lu M."/>
            <person name="Detter J.C."/>
            <person name="Han C."/>
            <person name="Land M."/>
            <person name="Hauser L."/>
            <person name="Markowitz V."/>
            <person name="Cheng J.-F."/>
            <person name="Hugenholtz P."/>
            <person name="Woyke T."/>
            <person name="Wu D."/>
            <person name="Tindall B."/>
            <person name="Pomrenke H.G."/>
            <person name="Brambilla E."/>
            <person name="Klenk H.-P."/>
            <person name="Eisen J.A."/>
        </authorList>
    </citation>
    <scope>NUCLEOTIDE SEQUENCE [LARGE SCALE GENOMIC DNA]</scope>
    <source>
        <strain evidence="4">ATCC 49424 / DSM 5305 / JCM 21570 / NBRC 103401 / IFAM 1448</strain>
    </source>
</reference>
<sequence>MTVPTPNLSRIYRADRFYDHRTGQHPECPQRLAAIDGRLEQGIPAGWESYAPSDEHARSEAVREAIRRLHTEEYLQQLSAFAAHGGGKWDADTVVSGESYDVALLAASTAVEAVKAILQGDCKHAFCVTRPPGHHAVAGSAMGFCLLNNAAIAAQYAIDHFKLNRVLIVDWDVHHGNGTQDLFYKNGEVWYFSSHRHPYYPGTGLAEETGEGAGVGANCNLPLSSDTPRETILGRFEEVLADFAERCQPELIVISAGFDAHQDDPIGSLGLTSEDFGRWTVSVKDLAEKYAQGRILSVLEGGYSPEVLAECVLLHLQKLRAE</sequence>
<dbReference type="Gene3D" id="3.40.800.20">
    <property type="entry name" value="Histone deacetylase domain"/>
    <property type="match status" value="1"/>
</dbReference>
<dbReference type="InterPro" id="IPR037138">
    <property type="entry name" value="His_deacetylse_dom_sf"/>
</dbReference>
<dbReference type="EMBL" id="CP002546">
    <property type="protein sequence ID" value="ADY59570.1"/>
    <property type="molecule type" value="Genomic_DNA"/>
</dbReference>
<comment type="similarity">
    <text evidence="1">Belongs to the histone deacetylase family.</text>
</comment>
<dbReference type="PANTHER" id="PTHR10625">
    <property type="entry name" value="HISTONE DEACETYLASE HDAC1-RELATED"/>
    <property type="match status" value="1"/>
</dbReference>
<evidence type="ECO:0000313" key="4">
    <source>
        <dbReference type="Proteomes" id="UP000006860"/>
    </source>
</evidence>
<dbReference type="RefSeq" id="WP_013628295.1">
    <property type="nucleotide sequence ID" value="NC_015174.1"/>
</dbReference>
<dbReference type="CDD" id="cd09992">
    <property type="entry name" value="HDAC_classII"/>
    <property type="match status" value="1"/>
</dbReference>
<dbReference type="STRING" id="756272.Plabr_1966"/>
<dbReference type="InterPro" id="IPR000286">
    <property type="entry name" value="HDACs"/>
</dbReference>
<protein>
    <submittedName>
        <fullName evidence="3">Histone deacetylase superfamily</fullName>
    </submittedName>
</protein>
<dbReference type="GO" id="GO:0004407">
    <property type="term" value="F:histone deacetylase activity"/>
    <property type="evidence" value="ECO:0007669"/>
    <property type="project" value="TreeGrafter"/>
</dbReference>
<proteinExistence type="inferred from homology"/>
<gene>
    <name evidence="3" type="ordered locus">Plabr_1966</name>
</gene>
<dbReference type="Pfam" id="PF00850">
    <property type="entry name" value="Hist_deacetyl"/>
    <property type="match status" value="1"/>
</dbReference>
<evidence type="ECO:0000256" key="1">
    <source>
        <dbReference type="ARBA" id="ARBA00005947"/>
    </source>
</evidence>
<dbReference type="InterPro" id="IPR023801">
    <property type="entry name" value="His_deacetylse_dom"/>
</dbReference>
<dbReference type="HOGENOM" id="CLU_007727_8_2_0"/>
<dbReference type="KEGG" id="pbs:Plabr_1966"/>
<dbReference type="SUPFAM" id="SSF52768">
    <property type="entry name" value="Arginase/deacetylase"/>
    <property type="match status" value="1"/>
</dbReference>